<name>A0A8J3FYQ4_9PSEU</name>
<dbReference type="EMBL" id="BMMK01000040">
    <property type="protein sequence ID" value="GGM77845.1"/>
    <property type="molecule type" value="Genomic_DNA"/>
</dbReference>
<evidence type="ECO:0000313" key="2">
    <source>
        <dbReference type="Proteomes" id="UP000637578"/>
    </source>
</evidence>
<reference evidence="1" key="2">
    <citation type="submission" date="2020-09" db="EMBL/GenBank/DDBJ databases">
        <authorList>
            <person name="Sun Q."/>
            <person name="Zhou Y."/>
        </authorList>
    </citation>
    <scope>NUCLEOTIDE SEQUENCE</scope>
    <source>
        <strain evidence="1">CGMCC 4.5737</strain>
    </source>
</reference>
<evidence type="ECO:0000313" key="1">
    <source>
        <dbReference type="EMBL" id="GGM77845.1"/>
    </source>
</evidence>
<keyword evidence="2" id="KW-1185">Reference proteome</keyword>
<reference evidence="1" key="1">
    <citation type="journal article" date="2014" name="Int. J. Syst. Evol. Microbiol.">
        <title>Complete genome sequence of Corynebacterium casei LMG S-19264T (=DSM 44701T), isolated from a smear-ripened cheese.</title>
        <authorList>
            <consortium name="US DOE Joint Genome Institute (JGI-PGF)"/>
            <person name="Walter F."/>
            <person name="Albersmeier A."/>
            <person name="Kalinowski J."/>
            <person name="Ruckert C."/>
        </authorList>
    </citation>
    <scope>NUCLEOTIDE SEQUENCE</scope>
    <source>
        <strain evidence="1">CGMCC 4.5737</strain>
    </source>
</reference>
<sequence length="47" mass="5285">MPRTALQGAQDQLPVPAEVLEFIAARIERNIRELEGALIRPQTRCGR</sequence>
<comment type="caution">
    <text evidence="1">The sequence shown here is derived from an EMBL/GenBank/DDBJ whole genome shotgun (WGS) entry which is preliminary data.</text>
</comment>
<organism evidence="1 2">
    <name type="scientific">Longimycelium tulufanense</name>
    <dbReference type="NCBI Taxonomy" id="907463"/>
    <lineage>
        <taxon>Bacteria</taxon>
        <taxon>Bacillati</taxon>
        <taxon>Actinomycetota</taxon>
        <taxon>Actinomycetes</taxon>
        <taxon>Pseudonocardiales</taxon>
        <taxon>Pseudonocardiaceae</taxon>
        <taxon>Longimycelium</taxon>
    </lineage>
</organism>
<dbReference type="AlphaFoldDB" id="A0A8J3FYQ4"/>
<dbReference type="Gene3D" id="1.10.8.60">
    <property type="match status" value="1"/>
</dbReference>
<protein>
    <submittedName>
        <fullName evidence="1">Uncharacterized protein</fullName>
    </submittedName>
</protein>
<accession>A0A8J3FYQ4</accession>
<proteinExistence type="predicted"/>
<gene>
    <name evidence="1" type="ORF">GCM10012275_55610</name>
</gene>
<dbReference type="Proteomes" id="UP000637578">
    <property type="component" value="Unassembled WGS sequence"/>
</dbReference>